<keyword evidence="1 3" id="KW-0479">Metal-binding</keyword>
<keyword evidence="1 3" id="KW-0863">Zinc-finger</keyword>
<sequence>MADETSGTLRGSCAICQSAFTSAGKISALNCGHTFHFLCVNQWLAVKKECPNCRKRVNVKTGFIEKLFFDVPGFDANNSTINSIDYAAKAEELAAELAVEQNAHLETKRSCATLRDTVKSLEKKIMREKEKYNREVPTLRQRNEQLEMMAQEANSFKHELNQAKIKLKACEFYKLLSLNHGEQNIDASLSKYIKNGGVDTEKFFDLLKSQNKKLNTKAKEAVREADKLRAEIRPLKNEIKEKDNVIAALKKEIEDLREAANVNTPVNKRLRSILMEGDTRKRPSLGFETTNPLMNNDLTFLEENKTEASTSSEQPSTSFPSVFDFDEDESNVFKILKKRREALAGETSMAAAIPSIDDSFDFSFDVPVPPKIMKRVPIPKKVLQPISNPNFDLDSPSSIAPRPIKNPLKRTLSQDDKAKKKPAVKSARLSSFFNRMLSSPELVTIDD</sequence>
<feature type="coiled-coil region" evidence="4">
    <location>
        <begin position="204"/>
        <end position="259"/>
    </location>
</feature>
<accession>A0A8S1ES97</accession>
<dbReference type="EMBL" id="CADEPM010000004">
    <property type="protein sequence ID" value="CAB3404884.1"/>
    <property type="molecule type" value="Genomic_DNA"/>
</dbReference>
<evidence type="ECO:0000313" key="7">
    <source>
        <dbReference type="EMBL" id="CAB3404884.1"/>
    </source>
</evidence>
<dbReference type="GO" id="GO:0016567">
    <property type="term" value="P:protein ubiquitination"/>
    <property type="evidence" value="ECO:0007669"/>
    <property type="project" value="TreeGrafter"/>
</dbReference>
<evidence type="ECO:0000256" key="2">
    <source>
        <dbReference type="ARBA" id="ARBA00022833"/>
    </source>
</evidence>
<dbReference type="AlphaFoldDB" id="A0A8S1ES97"/>
<dbReference type="Proteomes" id="UP000494206">
    <property type="component" value="Unassembled WGS sequence"/>
</dbReference>
<gene>
    <name evidence="7" type="ORF">CBOVIS_LOCUS7147</name>
</gene>
<dbReference type="SMART" id="SM00184">
    <property type="entry name" value="RING"/>
    <property type="match status" value="1"/>
</dbReference>
<dbReference type="GO" id="GO:0031297">
    <property type="term" value="P:replication fork processing"/>
    <property type="evidence" value="ECO:0007669"/>
    <property type="project" value="TreeGrafter"/>
</dbReference>
<dbReference type="SUPFAM" id="SSF57850">
    <property type="entry name" value="RING/U-box"/>
    <property type="match status" value="1"/>
</dbReference>
<dbReference type="Gene3D" id="3.30.40.10">
    <property type="entry name" value="Zinc/RING finger domain, C3HC4 (zinc finger)"/>
    <property type="match status" value="1"/>
</dbReference>
<name>A0A8S1ES97_9PELO</name>
<dbReference type="GO" id="GO:0008270">
    <property type="term" value="F:zinc ion binding"/>
    <property type="evidence" value="ECO:0007669"/>
    <property type="project" value="UniProtKB-KW"/>
</dbReference>
<dbReference type="Pfam" id="PF13639">
    <property type="entry name" value="zf-RING_2"/>
    <property type="match status" value="1"/>
</dbReference>
<evidence type="ECO:0000259" key="6">
    <source>
        <dbReference type="PROSITE" id="PS50089"/>
    </source>
</evidence>
<reference evidence="7 8" key="1">
    <citation type="submission" date="2020-04" db="EMBL/GenBank/DDBJ databases">
        <authorList>
            <person name="Laetsch R D."/>
            <person name="Stevens L."/>
            <person name="Kumar S."/>
            <person name="Blaxter L. M."/>
        </authorList>
    </citation>
    <scope>NUCLEOTIDE SEQUENCE [LARGE SCALE GENOMIC DNA]</scope>
</reference>
<organism evidence="7 8">
    <name type="scientific">Caenorhabditis bovis</name>
    <dbReference type="NCBI Taxonomy" id="2654633"/>
    <lineage>
        <taxon>Eukaryota</taxon>
        <taxon>Metazoa</taxon>
        <taxon>Ecdysozoa</taxon>
        <taxon>Nematoda</taxon>
        <taxon>Chromadorea</taxon>
        <taxon>Rhabditida</taxon>
        <taxon>Rhabditina</taxon>
        <taxon>Rhabditomorpha</taxon>
        <taxon>Rhabditoidea</taxon>
        <taxon>Rhabditidae</taxon>
        <taxon>Peloderinae</taxon>
        <taxon>Caenorhabditis</taxon>
    </lineage>
</organism>
<protein>
    <recommendedName>
        <fullName evidence="6">RING-type domain-containing protein</fullName>
    </recommendedName>
</protein>
<keyword evidence="8" id="KW-1185">Reference proteome</keyword>
<dbReference type="InterPro" id="IPR001841">
    <property type="entry name" value="Znf_RING"/>
</dbReference>
<evidence type="ECO:0000256" key="1">
    <source>
        <dbReference type="ARBA" id="ARBA00022771"/>
    </source>
</evidence>
<feature type="domain" description="RING-type" evidence="6">
    <location>
        <begin position="13"/>
        <end position="54"/>
    </location>
</feature>
<evidence type="ECO:0000256" key="3">
    <source>
        <dbReference type="PROSITE-ProRule" id="PRU00175"/>
    </source>
</evidence>
<dbReference type="GO" id="GO:0090734">
    <property type="term" value="C:site of DNA damage"/>
    <property type="evidence" value="ECO:0007669"/>
    <property type="project" value="TreeGrafter"/>
</dbReference>
<dbReference type="OrthoDB" id="10250730at2759"/>
<evidence type="ECO:0000256" key="4">
    <source>
        <dbReference type="SAM" id="Coils"/>
    </source>
</evidence>
<keyword evidence="2" id="KW-0862">Zinc</keyword>
<dbReference type="GO" id="GO:0061630">
    <property type="term" value="F:ubiquitin protein ligase activity"/>
    <property type="evidence" value="ECO:0007669"/>
    <property type="project" value="TreeGrafter"/>
</dbReference>
<keyword evidence="4" id="KW-0175">Coiled coil</keyword>
<comment type="caution">
    <text evidence="7">The sequence shown here is derived from an EMBL/GenBank/DDBJ whole genome shotgun (WGS) entry which is preliminary data.</text>
</comment>
<evidence type="ECO:0000313" key="8">
    <source>
        <dbReference type="Proteomes" id="UP000494206"/>
    </source>
</evidence>
<evidence type="ECO:0000256" key="5">
    <source>
        <dbReference type="SAM" id="MobiDB-lite"/>
    </source>
</evidence>
<feature type="region of interest" description="Disordered" evidence="5">
    <location>
        <begin position="387"/>
        <end position="423"/>
    </location>
</feature>
<proteinExistence type="predicted"/>
<dbReference type="GO" id="GO:0005634">
    <property type="term" value="C:nucleus"/>
    <property type="evidence" value="ECO:0007669"/>
    <property type="project" value="TreeGrafter"/>
</dbReference>
<dbReference type="CDD" id="cd16448">
    <property type="entry name" value="RING-H2"/>
    <property type="match status" value="1"/>
</dbReference>
<dbReference type="InterPro" id="IPR052639">
    <property type="entry name" value="TRAIP_ubiq-protein_ligase"/>
</dbReference>
<dbReference type="PANTHER" id="PTHR46569">
    <property type="entry name" value="E3 UBIQUITIN-PROTEIN LIGASE TRAIP"/>
    <property type="match status" value="1"/>
</dbReference>
<feature type="compositionally biased region" description="Polar residues" evidence="5">
    <location>
        <begin position="387"/>
        <end position="398"/>
    </location>
</feature>
<dbReference type="InterPro" id="IPR013083">
    <property type="entry name" value="Znf_RING/FYVE/PHD"/>
</dbReference>
<dbReference type="PROSITE" id="PS50089">
    <property type="entry name" value="ZF_RING_2"/>
    <property type="match status" value="1"/>
</dbReference>
<dbReference type="PANTHER" id="PTHR46569:SF1">
    <property type="entry name" value="E3 UBIQUITIN-PROTEIN LIGASE RFWD3-RELATED"/>
    <property type="match status" value="1"/>
</dbReference>
<feature type="coiled-coil region" evidence="4">
    <location>
        <begin position="111"/>
        <end position="166"/>
    </location>
</feature>